<feature type="binding site" evidence="9">
    <location>
        <position position="157"/>
    </location>
    <ligand>
        <name>1-deoxy-D-xylulose 5-phosphate</name>
        <dbReference type="ChEBI" id="CHEBI:57792"/>
    </ligand>
</feature>
<evidence type="ECO:0000313" key="14">
    <source>
        <dbReference type="Proteomes" id="UP001161580"/>
    </source>
</evidence>
<feature type="binding site" evidence="9">
    <location>
        <position position="182"/>
    </location>
    <ligand>
        <name>1-deoxy-D-xylulose 5-phosphate</name>
        <dbReference type="ChEBI" id="CHEBI:57792"/>
    </ligand>
</feature>
<evidence type="ECO:0000256" key="6">
    <source>
        <dbReference type="ARBA" id="ARBA00023211"/>
    </source>
</evidence>
<comment type="caution">
    <text evidence="13">The sequence shown here is derived from an EMBL/GenBank/DDBJ whole genome shotgun (WGS) entry which is preliminary data.</text>
</comment>
<proteinExistence type="inferred from homology"/>
<feature type="binding site" evidence="9">
    <location>
        <position position="158"/>
    </location>
    <ligand>
        <name>1-deoxy-D-xylulose 5-phosphate</name>
        <dbReference type="ChEBI" id="CHEBI:57792"/>
    </ligand>
</feature>
<evidence type="ECO:0000256" key="7">
    <source>
        <dbReference type="ARBA" id="ARBA00023229"/>
    </source>
</evidence>
<dbReference type="PIRSF" id="PIRSF006205">
    <property type="entry name" value="Dxp_reductismrs"/>
    <property type="match status" value="1"/>
</dbReference>
<dbReference type="Pfam" id="PF08436">
    <property type="entry name" value="DXP_redisom_C"/>
    <property type="match status" value="1"/>
</dbReference>
<feature type="binding site" evidence="9">
    <location>
        <position position="223"/>
    </location>
    <ligand>
        <name>1-deoxy-D-xylulose 5-phosphate</name>
        <dbReference type="ChEBI" id="CHEBI:57792"/>
    </ligand>
</feature>
<organism evidence="13 14">
    <name type="scientific">Ferirhizobium litorale</name>
    <dbReference type="NCBI Taxonomy" id="2927786"/>
    <lineage>
        <taxon>Bacteria</taxon>
        <taxon>Pseudomonadati</taxon>
        <taxon>Pseudomonadota</taxon>
        <taxon>Alphaproteobacteria</taxon>
        <taxon>Hyphomicrobiales</taxon>
        <taxon>Rhizobiaceae</taxon>
        <taxon>Ferirhizobium</taxon>
    </lineage>
</organism>
<comment type="catalytic activity">
    <reaction evidence="8">
        <text>2-C-methyl-D-erythritol 4-phosphate + NADP(+) = 1-deoxy-D-xylulose 5-phosphate + NADPH + H(+)</text>
        <dbReference type="Rhea" id="RHEA:13717"/>
        <dbReference type="ChEBI" id="CHEBI:15378"/>
        <dbReference type="ChEBI" id="CHEBI:57783"/>
        <dbReference type="ChEBI" id="CHEBI:57792"/>
        <dbReference type="ChEBI" id="CHEBI:58262"/>
        <dbReference type="ChEBI" id="CHEBI:58349"/>
        <dbReference type="EC" id="1.1.1.267"/>
    </reaction>
    <physiologicalReaction direction="right-to-left" evidence="8">
        <dbReference type="Rhea" id="RHEA:13719"/>
    </physiologicalReaction>
</comment>
<comment type="caution">
    <text evidence="9">Lacks conserved residue(s) required for the propagation of feature annotation.</text>
</comment>
<feature type="binding site" evidence="9">
    <location>
        <position position="218"/>
    </location>
    <ligand>
        <name>1-deoxy-D-xylulose 5-phosphate</name>
        <dbReference type="ChEBI" id="CHEBI:57792"/>
    </ligand>
</feature>
<dbReference type="AlphaFoldDB" id="A0AAE3QGN0"/>
<feature type="binding site" evidence="9">
    <location>
        <position position="158"/>
    </location>
    <ligand>
        <name>Mn(2+)</name>
        <dbReference type="ChEBI" id="CHEBI:29035"/>
    </ligand>
</feature>
<feature type="domain" description="1-deoxy-D-xylulose 5-phosphate reductoisomerase N-terminal" evidence="10">
    <location>
        <begin position="11"/>
        <end position="138"/>
    </location>
</feature>
<feature type="binding site" evidence="9">
    <location>
        <position position="156"/>
    </location>
    <ligand>
        <name>Mn(2+)</name>
        <dbReference type="ChEBI" id="CHEBI:29035"/>
    </ligand>
</feature>
<dbReference type="GO" id="GO:0030145">
    <property type="term" value="F:manganese ion binding"/>
    <property type="evidence" value="ECO:0007669"/>
    <property type="project" value="TreeGrafter"/>
</dbReference>
<dbReference type="SUPFAM" id="SSF55347">
    <property type="entry name" value="Glyceraldehyde-3-phosphate dehydrogenase-like, C-terminal domain"/>
    <property type="match status" value="1"/>
</dbReference>
<evidence type="ECO:0000256" key="5">
    <source>
        <dbReference type="ARBA" id="ARBA00023002"/>
    </source>
</evidence>
<keyword evidence="9" id="KW-0460">Magnesium</keyword>
<dbReference type="InterPro" id="IPR003821">
    <property type="entry name" value="DXP_reductoisomerase"/>
</dbReference>
<feature type="domain" description="DXP reductoisomerase C-terminal" evidence="12">
    <location>
        <begin position="267"/>
        <end position="384"/>
    </location>
</feature>
<dbReference type="InterPro" id="IPR036291">
    <property type="entry name" value="NAD(P)-bd_dom_sf"/>
</dbReference>
<comment type="cofactor">
    <cofactor evidence="9">
        <name>Mg(2+)</name>
        <dbReference type="ChEBI" id="CHEBI:18420"/>
    </cofactor>
    <cofactor evidence="9">
        <name>Mn(2+)</name>
        <dbReference type="ChEBI" id="CHEBI:29035"/>
    </cofactor>
</comment>
<gene>
    <name evidence="9 13" type="primary">dxr</name>
    <name evidence="13" type="ORF">MRS75_16065</name>
</gene>
<evidence type="ECO:0000259" key="11">
    <source>
        <dbReference type="Pfam" id="PF08436"/>
    </source>
</evidence>
<dbReference type="InterPro" id="IPR026877">
    <property type="entry name" value="DXPR_C"/>
</dbReference>
<name>A0AAE3QGN0_9HYPH</name>
<feature type="binding site" evidence="9">
    <location>
        <position position="20"/>
    </location>
    <ligand>
        <name>NADPH</name>
        <dbReference type="ChEBI" id="CHEBI:57783"/>
    </ligand>
</feature>
<evidence type="ECO:0000259" key="12">
    <source>
        <dbReference type="Pfam" id="PF13288"/>
    </source>
</evidence>
<feature type="domain" description="1-deoxy-D-xylulose 5-phosphate reductoisomerase C-terminal" evidence="11">
    <location>
        <begin position="152"/>
        <end position="235"/>
    </location>
</feature>
<evidence type="ECO:0000256" key="9">
    <source>
        <dbReference type="HAMAP-Rule" id="MF_00183"/>
    </source>
</evidence>
<dbReference type="EMBL" id="JALDYZ010000009">
    <property type="protein sequence ID" value="MDI7923595.1"/>
    <property type="molecule type" value="Genomic_DNA"/>
</dbReference>
<dbReference type="Gene3D" id="3.40.50.720">
    <property type="entry name" value="NAD(P)-binding Rossmann-like Domain"/>
    <property type="match status" value="1"/>
</dbReference>
<evidence type="ECO:0000313" key="13">
    <source>
        <dbReference type="EMBL" id="MDI7923595.1"/>
    </source>
</evidence>
<keyword evidence="5 9" id="KW-0560">Oxidoreductase</keyword>
<comment type="function">
    <text evidence="9">Catalyzes the NADPH-dependent rearrangement and reduction of 1-deoxy-D-xylulose-5-phosphate (DXP) to 2-C-methyl-D-erythritol 4-phosphate (MEP).</text>
</comment>
<dbReference type="InterPro" id="IPR013644">
    <property type="entry name" value="DXP_reductoisomerase_C"/>
</dbReference>
<dbReference type="SUPFAM" id="SSF51735">
    <property type="entry name" value="NAD(P)-binding Rossmann-fold domains"/>
    <property type="match status" value="1"/>
</dbReference>
<evidence type="ECO:0000256" key="8">
    <source>
        <dbReference type="ARBA" id="ARBA00048543"/>
    </source>
</evidence>
<keyword evidence="14" id="KW-1185">Reference proteome</keyword>
<dbReference type="SUPFAM" id="SSF69055">
    <property type="entry name" value="1-deoxy-D-xylulose-5-phosphate reductoisomerase, C-terminal domain"/>
    <property type="match status" value="1"/>
</dbReference>
<dbReference type="GO" id="GO:0070402">
    <property type="term" value="F:NADPH binding"/>
    <property type="evidence" value="ECO:0007669"/>
    <property type="project" value="InterPro"/>
</dbReference>
<dbReference type="EC" id="1.1.1.267" evidence="9"/>
<keyword evidence="3 9" id="KW-0479">Metal-binding</keyword>
<dbReference type="GO" id="GO:0030604">
    <property type="term" value="F:1-deoxy-D-xylulose-5-phosphate reductoisomerase activity"/>
    <property type="evidence" value="ECO:0007669"/>
    <property type="project" value="UniProtKB-UniRule"/>
</dbReference>
<dbReference type="RefSeq" id="WP_311786851.1">
    <property type="nucleotide sequence ID" value="NZ_JALDYY010000006.1"/>
</dbReference>
<evidence type="ECO:0000259" key="10">
    <source>
        <dbReference type="Pfam" id="PF02670"/>
    </source>
</evidence>
<sequence>MAEGIQSRRSISIFGSTGSIGRNTLDVVRHMGGGDAFEVMALTGNGSVDLLATQARATGARLAVTADDGRYGALKDALSGSGIAVAAGPSGLIEAAEMDAGWVMAAIVGTAGLAPTLTAARRGADIALANKECLVSAGDLFVAAVHAGGGRLLPVDSEHNAIFQVLEENQRHAIERVILTASGGPFRTMSRADMADVTVETARAHPNWSMGLKISIDSASMFNKALEMIEAKHLFNLRPEQIEVIVHPQSVIHSMVGYADGSVLAQLGCPDMRTAIGYALSHPRRANLPVDRLDFARLARLDFEAPDEDRFPAIRLARLAMIRGGVQGAVLNGAKEVALEAFIDGRASFLAMAEITEAVMDALVHIPAPATMDDVFAADTEARRRAAELLG</sequence>
<feature type="binding site" evidence="9">
    <location>
        <position position="205"/>
    </location>
    <ligand>
        <name>1-deoxy-D-xylulose 5-phosphate</name>
        <dbReference type="ChEBI" id="CHEBI:57792"/>
    </ligand>
</feature>
<dbReference type="NCBIfam" id="TIGR00243">
    <property type="entry name" value="Dxr"/>
    <property type="match status" value="1"/>
</dbReference>
<feature type="binding site" evidence="9">
    <location>
        <position position="227"/>
    </location>
    <ligand>
        <name>1-deoxy-D-xylulose 5-phosphate</name>
        <dbReference type="ChEBI" id="CHEBI:57792"/>
    </ligand>
</feature>
<feature type="binding site" evidence="9">
    <location>
        <position position="130"/>
    </location>
    <ligand>
        <name>NADPH</name>
        <dbReference type="ChEBI" id="CHEBI:57783"/>
    </ligand>
</feature>
<dbReference type="Pfam" id="PF02670">
    <property type="entry name" value="DXP_reductoisom"/>
    <property type="match status" value="1"/>
</dbReference>
<feature type="binding site" evidence="9">
    <location>
        <position position="17"/>
    </location>
    <ligand>
        <name>NADPH</name>
        <dbReference type="ChEBI" id="CHEBI:57783"/>
    </ligand>
</feature>
<dbReference type="InterPro" id="IPR036169">
    <property type="entry name" value="DXPR_C_sf"/>
</dbReference>
<keyword evidence="7 9" id="KW-0414">Isoprene biosynthesis</keyword>
<feature type="binding site" evidence="9">
    <location>
        <position position="211"/>
    </location>
    <ligand>
        <name>NADPH</name>
        <dbReference type="ChEBI" id="CHEBI:57783"/>
    </ligand>
</feature>
<protein>
    <recommendedName>
        <fullName evidence="9">1-deoxy-D-xylulose 5-phosphate reductoisomerase</fullName>
        <shortName evidence="9">DXP reductoisomerase</shortName>
        <ecNumber evidence="9">1.1.1.267</ecNumber>
    </recommendedName>
    <alternativeName>
        <fullName evidence="9">1-deoxyxylulose-5-phosphate reductoisomerase</fullName>
    </alternativeName>
    <alternativeName>
        <fullName evidence="9">2-C-methyl-D-erythritol 4-phosphate synthase</fullName>
    </alternativeName>
</protein>
<comment type="similarity">
    <text evidence="2 9">Belongs to the DXR family.</text>
</comment>
<keyword evidence="4 9" id="KW-0521">NADP</keyword>
<feature type="binding site" evidence="9">
    <location>
        <position position="224"/>
    </location>
    <ligand>
        <name>1-deoxy-D-xylulose 5-phosphate</name>
        <dbReference type="ChEBI" id="CHEBI:57792"/>
    </ligand>
</feature>
<dbReference type="Pfam" id="PF13288">
    <property type="entry name" value="DXPR_C"/>
    <property type="match status" value="1"/>
</dbReference>
<feature type="binding site" evidence="9">
    <location>
        <position position="227"/>
    </location>
    <ligand>
        <name>Mn(2+)</name>
        <dbReference type="ChEBI" id="CHEBI:29035"/>
    </ligand>
</feature>
<feature type="binding site" evidence="9">
    <location>
        <position position="131"/>
    </location>
    <ligand>
        <name>1-deoxy-D-xylulose 5-phosphate</name>
        <dbReference type="ChEBI" id="CHEBI:57792"/>
    </ligand>
</feature>
<feature type="binding site" evidence="9">
    <location>
        <position position="132"/>
    </location>
    <ligand>
        <name>NADPH</name>
        <dbReference type="ChEBI" id="CHEBI:57783"/>
    </ligand>
</feature>
<evidence type="ECO:0000256" key="1">
    <source>
        <dbReference type="ARBA" id="ARBA00005094"/>
    </source>
</evidence>
<dbReference type="FunFam" id="3.40.50.720:FF:000045">
    <property type="entry name" value="1-deoxy-D-xylulose 5-phosphate reductoisomerase"/>
    <property type="match status" value="1"/>
</dbReference>
<comment type="pathway">
    <text evidence="1 9">Isoprenoid biosynthesis; isopentenyl diphosphate biosynthesis via DXP pathway; isopentenyl diphosphate from 1-deoxy-D-xylulose 5-phosphate: step 1/6.</text>
</comment>
<dbReference type="InterPro" id="IPR013512">
    <property type="entry name" value="DXP_reductoisomerase_N"/>
</dbReference>
<dbReference type="PANTHER" id="PTHR30525">
    <property type="entry name" value="1-DEOXY-D-XYLULOSE 5-PHOSPHATE REDUCTOISOMERASE"/>
    <property type="match status" value="1"/>
</dbReference>
<evidence type="ECO:0000256" key="2">
    <source>
        <dbReference type="ARBA" id="ARBA00006825"/>
    </source>
</evidence>
<feature type="binding site" evidence="9">
    <location>
        <position position="18"/>
    </location>
    <ligand>
        <name>NADPH</name>
        <dbReference type="ChEBI" id="CHEBI:57783"/>
    </ligand>
</feature>
<accession>A0AAE3QGN0</accession>
<evidence type="ECO:0000256" key="3">
    <source>
        <dbReference type="ARBA" id="ARBA00022723"/>
    </source>
</evidence>
<keyword evidence="6 9" id="KW-0464">Manganese</keyword>
<dbReference type="GO" id="GO:0051484">
    <property type="term" value="P:isopentenyl diphosphate biosynthetic process, methylerythritol 4-phosphate pathway involved in terpenoid biosynthetic process"/>
    <property type="evidence" value="ECO:0007669"/>
    <property type="project" value="TreeGrafter"/>
</dbReference>
<dbReference type="Gene3D" id="1.10.1740.10">
    <property type="match status" value="1"/>
</dbReference>
<evidence type="ECO:0000256" key="4">
    <source>
        <dbReference type="ARBA" id="ARBA00022857"/>
    </source>
</evidence>
<dbReference type="HAMAP" id="MF_00183">
    <property type="entry name" value="DXP_reductoisom"/>
    <property type="match status" value="1"/>
</dbReference>
<dbReference type="Proteomes" id="UP001161580">
    <property type="component" value="Unassembled WGS sequence"/>
</dbReference>
<reference evidence="13" key="1">
    <citation type="submission" date="2022-03" db="EMBL/GenBank/DDBJ databases">
        <title>Fererhizobium litorale gen. nov., sp. nov., isolated from sandy sediments of the Sea of Japan seashore.</title>
        <authorList>
            <person name="Romanenko L."/>
            <person name="Kurilenko V."/>
            <person name="Otstavnykh N."/>
            <person name="Svetashev V."/>
            <person name="Tekutyeva L."/>
            <person name="Isaeva M."/>
            <person name="Mikhailov V."/>
        </authorList>
    </citation>
    <scope>NUCLEOTIDE SEQUENCE</scope>
    <source>
        <strain evidence="13">KMM 9576</strain>
    </source>
</reference>
<feature type="binding site" evidence="9">
    <location>
        <position position="19"/>
    </location>
    <ligand>
        <name>NADPH</name>
        <dbReference type="ChEBI" id="CHEBI:57783"/>
    </ligand>
</feature>
<dbReference type="PANTHER" id="PTHR30525:SF0">
    <property type="entry name" value="1-DEOXY-D-XYLULOSE 5-PHOSPHATE REDUCTOISOMERASE, CHLOROPLASTIC"/>
    <property type="match status" value="1"/>
</dbReference>